<organism evidence="2 3">
    <name type="scientific">Leucobacter edaphi</name>
    <dbReference type="NCBI Taxonomy" id="2796472"/>
    <lineage>
        <taxon>Bacteria</taxon>
        <taxon>Bacillati</taxon>
        <taxon>Actinomycetota</taxon>
        <taxon>Actinomycetes</taxon>
        <taxon>Micrococcales</taxon>
        <taxon>Microbacteriaceae</taxon>
        <taxon>Leucobacter</taxon>
    </lineage>
</organism>
<proteinExistence type="predicted"/>
<dbReference type="GO" id="GO:0004029">
    <property type="term" value="F:aldehyde dehydrogenase (NAD+) activity"/>
    <property type="evidence" value="ECO:0007669"/>
    <property type="project" value="TreeGrafter"/>
</dbReference>
<name>A0A934UWR0_9MICO</name>
<protein>
    <submittedName>
        <fullName evidence="2">NAD-dependent epimerase/dehydratase family protein</fullName>
    </submittedName>
</protein>
<evidence type="ECO:0000313" key="3">
    <source>
        <dbReference type="Proteomes" id="UP000618733"/>
    </source>
</evidence>
<accession>A0A934UWR0</accession>
<feature type="domain" description="NAD-dependent epimerase/dehydratase" evidence="1">
    <location>
        <begin position="4"/>
        <end position="212"/>
    </location>
</feature>
<dbReference type="AlphaFoldDB" id="A0A934UWR0"/>
<dbReference type="Gene3D" id="3.40.50.720">
    <property type="entry name" value="NAD(P)-binding Rossmann-like Domain"/>
    <property type="match status" value="1"/>
</dbReference>
<dbReference type="EMBL" id="JAEHOI010000001">
    <property type="protein sequence ID" value="MBK0420528.1"/>
    <property type="molecule type" value="Genomic_DNA"/>
</dbReference>
<keyword evidence="3" id="KW-1185">Reference proteome</keyword>
<gene>
    <name evidence="2" type="ORF">JD292_00310</name>
</gene>
<dbReference type="Proteomes" id="UP000618733">
    <property type="component" value="Unassembled WGS sequence"/>
</dbReference>
<dbReference type="PANTHER" id="PTHR48079">
    <property type="entry name" value="PROTEIN YEEZ"/>
    <property type="match status" value="1"/>
</dbReference>
<dbReference type="RefSeq" id="WP_200130749.1">
    <property type="nucleotide sequence ID" value="NZ_JAEHOI010000001.1"/>
</dbReference>
<reference evidence="2" key="1">
    <citation type="submission" date="2020-12" db="EMBL/GenBank/DDBJ databases">
        <title>Leucobacter sp. CAS2, isolated from Chromium sludge.</title>
        <authorList>
            <person name="Xu Z."/>
        </authorList>
    </citation>
    <scope>NUCLEOTIDE SEQUENCE</scope>
    <source>
        <strain evidence="2">CSA2</strain>
    </source>
</reference>
<evidence type="ECO:0000259" key="1">
    <source>
        <dbReference type="Pfam" id="PF01370"/>
    </source>
</evidence>
<dbReference type="InterPro" id="IPR001509">
    <property type="entry name" value="Epimerase_deHydtase"/>
</dbReference>
<dbReference type="InterPro" id="IPR036291">
    <property type="entry name" value="NAD(P)-bd_dom_sf"/>
</dbReference>
<dbReference type="Pfam" id="PF01370">
    <property type="entry name" value="Epimerase"/>
    <property type="match status" value="1"/>
</dbReference>
<dbReference type="SUPFAM" id="SSF51735">
    <property type="entry name" value="NAD(P)-binding Rossmann-fold domains"/>
    <property type="match status" value="1"/>
</dbReference>
<evidence type="ECO:0000313" key="2">
    <source>
        <dbReference type="EMBL" id="MBK0420528.1"/>
    </source>
</evidence>
<dbReference type="GO" id="GO:0005737">
    <property type="term" value="C:cytoplasm"/>
    <property type="evidence" value="ECO:0007669"/>
    <property type="project" value="TreeGrafter"/>
</dbReference>
<comment type="caution">
    <text evidence="2">The sequence shown here is derived from an EMBL/GenBank/DDBJ whole genome shotgun (WGS) entry which is preliminary data.</text>
</comment>
<sequence length="306" mass="33895">MQTILGAGGQIADELARELRRTHTDDIRLVSRSPRAVHPRDELVAADLLDPEATKSAVAGSDIVYVTAGLPMDSELMAERFPRMIENALAAAAEHDARLVFFDNTYMYPQTAEPQTEATEFRPLGAKGRVRAETATLVLDAIADGRIDGLIGRAPEFYGPDKTRSFTNTAIFDRIRAGKRPRIPISDQTRRSLIWTPDASRALALLGNSPEAYGQTWHLPVDPDHPSYARIVERAAEVTGRRIRPRVIPEQVFRAGAHVDPAVKEMLELLPRYRQDNIFDSSKFASAFPAFRATPMAEGVERLLLG</sequence>
<dbReference type="InterPro" id="IPR051783">
    <property type="entry name" value="NAD(P)-dependent_oxidoreduct"/>
</dbReference>
<dbReference type="PANTHER" id="PTHR48079:SF6">
    <property type="entry name" value="NAD(P)-BINDING DOMAIN-CONTAINING PROTEIN-RELATED"/>
    <property type="match status" value="1"/>
</dbReference>